<reference evidence="5" key="1">
    <citation type="submission" date="2011-07" db="EMBL/GenBank/DDBJ databases">
        <title>Complete genome sequence of Acetobacterium woodii.</title>
        <authorList>
            <person name="Poehlein A."/>
            <person name="Schmidt S."/>
            <person name="Kaster A.-K."/>
            <person name="Goenrich M."/>
            <person name="Vollmers J."/>
            <person name="Thuermer A."/>
            <person name="Gottschalk G."/>
            <person name="Thauer R.K."/>
            <person name="Daniel R."/>
            <person name="Mueller V."/>
        </authorList>
    </citation>
    <scope>NUCLEOTIDE SEQUENCE [LARGE SCALE GENOMIC DNA]</scope>
    <source>
        <strain evidence="5">ATCC 29683 / DSM 1030 / JCM 2381 / KCTC 1655 / WB1</strain>
    </source>
</reference>
<dbReference type="Gene3D" id="3.20.80.10">
    <property type="entry name" value="Regulatory factor, effector binding domain"/>
    <property type="match status" value="1"/>
</dbReference>
<dbReference type="eggNOG" id="COG4978">
    <property type="taxonomic scope" value="Bacteria"/>
</dbReference>
<dbReference type="GO" id="GO:0003700">
    <property type="term" value="F:DNA-binding transcription factor activity"/>
    <property type="evidence" value="ECO:0007669"/>
    <property type="project" value="InterPro"/>
</dbReference>
<dbReference type="SMART" id="SM00871">
    <property type="entry name" value="AraC_E_bind"/>
    <property type="match status" value="1"/>
</dbReference>
<proteinExistence type="predicted"/>
<feature type="domain" description="HTH merR-type" evidence="3">
    <location>
        <begin position="1"/>
        <end position="71"/>
    </location>
</feature>
<evidence type="ECO:0000313" key="5">
    <source>
        <dbReference type="Proteomes" id="UP000007177"/>
    </source>
</evidence>
<dbReference type="SUPFAM" id="SSF55136">
    <property type="entry name" value="Probable bacterial effector-binding domain"/>
    <property type="match status" value="1"/>
</dbReference>
<dbReference type="PANTHER" id="PTHR30204:SF97">
    <property type="entry name" value="MERR FAMILY REGULATORY PROTEIN"/>
    <property type="match status" value="1"/>
</dbReference>
<dbReference type="RefSeq" id="WP_014354683.1">
    <property type="nucleotide sequence ID" value="NC_016894.1"/>
</dbReference>
<keyword evidence="5" id="KW-1185">Reference proteome</keyword>
<dbReference type="AlphaFoldDB" id="H6LGE4"/>
<dbReference type="GO" id="GO:0003677">
    <property type="term" value="F:DNA binding"/>
    <property type="evidence" value="ECO:0007669"/>
    <property type="project" value="UniProtKB-KW"/>
</dbReference>
<keyword evidence="2" id="KW-0175">Coiled coil</keyword>
<dbReference type="HOGENOM" id="CLU_065103_2_2_9"/>
<name>H6LGE4_ACEWD</name>
<dbReference type="STRING" id="931626.Awo_c02710"/>
<dbReference type="InterPro" id="IPR010499">
    <property type="entry name" value="AraC_E-bd"/>
</dbReference>
<dbReference type="InterPro" id="IPR009061">
    <property type="entry name" value="DNA-bd_dom_put_sf"/>
</dbReference>
<dbReference type="OrthoDB" id="9773308at2"/>
<organism evidence="4 5">
    <name type="scientific">Acetobacterium woodii (strain ATCC 29683 / DSM 1030 / JCM 2381 / KCTC 1655 / WB1)</name>
    <dbReference type="NCBI Taxonomy" id="931626"/>
    <lineage>
        <taxon>Bacteria</taxon>
        <taxon>Bacillati</taxon>
        <taxon>Bacillota</taxon>
        <taxon>Clostridia</taxon>
        <taxon>Eubacteriales</taxon>
        <taxon>Eubacteriaceae</taxon>
        <taxon>Acetobacterium</taxon>
    </lineage>
</organism>
<keyword evidence="1" id="KW-0238">DNA-binding</keyword>
<feature type="coiled-coil region" evidence="2">
    <location>
        <begin position="85"/>
        <end position="112"/>
    </location>
</feature>
<dbReference type="KEGG" id="awo:Awo_c02710"/>
<dbReference type="SMART" id="SM00422">
    <property type="entry name" value="HTH_MERR"/>
    <property type="match status" value="1"/>
</dbReference>
<dbReference type="PANTHER" id="PTHR30204">
    <property type="entry name" value="REDOX-CYCLING DRUG-SENSING TRANSCRIPTIONAL ACTIVATOR SOXR"/>
    <property type="match status" value="1"/>
</dbReference>
<protein>
    <submittedName>
        <fullName evidence="4">Transcriptional regulator MerR family</fullName>
    </submittedName>
</protein>
<evidence type="ECO:0000313" key="4">
    <source>
        <dbReference type="EMBL" id="AFA47080.1"/>
    </source>
</evidence>
<dbReference type="EMBL" id="CP002987">
    <property type="protein sequence ID" value="AFA47080.1"/>
    <property type="molecule type" value="Genomic_DNA"/>
</dbReference>
<dbReference type="CDD" id="cd01107">
    <property type="entry name" value="HTH_BmrR"/>
    <property type="match status" value="1"/>
</dbReference>
<dbReference type="SUPFAM" id="SSF46955">
    <property type="entry name" value="Putative DNA-binding domain"/>
    <property type="match status" value="1"/>
</dbReference>
<dbReference type="InterPro" id="IPR000551">
    <property type="entry name" value="MerR-type_HTH_dom"/>
</dbReference>
<evidence type="ECO:0000256" key="1">
    <source>
        <dbReference type="ARBA" id="ARBA00023125"/>
    </source>
</evidence>
<dbReference type="Pfam" id="PF13411">
    <property type="entry name" value="MerR_1"/>
    <property type="match status" value="1"/>
</dbReference>
<accession>H6LGE4</accession>
<dbReference type="eggNOG" id="COG0789">
    <property type="taxonomic scope" value="Bacteria"/>
</dbReference>
<dbReference type="Pfam" id="PF06445">
    <property type="entry name" value="GyrI-like"/>
    <property type="match status" value="1"/>
</dbReference>
<dbReference type="InterPro" id="IPR011256">
    <property type="entry name" value="Reg_factor_effector_dom_sf"/>
</dbReference>
<gene>
    <name evidence="4" type="ordered locus">Awo_c02710</name>
</gene>
<dbReference type="PROSITE" id="PS50937">
    <property type="entry name" value="HTH_MERR_2"/>
    <property type="match status" value="1"/>
</dbReference>
<dbReference type="Gene3D" id="1.10.1660.10">
    <property type="match status" value="1"/>
</dbReference>
<evidence type="ECO:0000259" key="3">
    <source>
        <dbReference type="PROSITE" id="PS50937"/>
    </source>
</evidence>
<dbReference type="InterPro" id="IPR047057">
    <property type="entry name" value="MerR_fam"/>
</dbReference>
<dbReference type="Proteomes" id="UP000007177">
    <property type="component" value="Chromosome"/>
</dbReference>
<dbReference type="InterPro" id="IPR029442">
    <property type="entry name" value="GyrI-like"/>
</dbReference>
<evidence type="ECO:0000256" key="2">
    <source>
        <dbReference type="SAM" id="Coils"/>
    </source>
</evidence>
<sequence>MFKIGEFSKLTQVSIRMLRYYDETALLKPTRIDPDTSYRFYSLAQIPVLQKIIFLRDLGYTVAEIKVALEHWSGDFITEQLRNKQTEVRRSLELEQEKLKKIERAMASIQKDKIDIRYDFTIKRLPSYPVISLRRVIPDYFGEGILWQELTELISQTKIDLPTKEQCFAIYHDTEFKEKDVDVEVCIVVNNQKHGSKCLAFREIKAVERMACTMVYGPYQNISGVFQSFAYWLTQNADFKMIGKNRQICHRGPWNETNPEHYLTEIQIELEKI</sequence>
<reference evidence="4 5" key="2">
    <citation type="journal article" date="2012" name="PLoS ONE">
        <title>An ancient pathway combining carbon dioxide fixation with the generation and utilization of a sodium ion gradient for ATP synthesis.</title>
        <authorList>
            <person name="Poehlein A."/>
            <person name="Schmidt S."/>
            <person name="Kaster A.K."/>
            <person name="Goenrich M."/>
            <person name="Vollmers J."/>
            <person name="Thurmer A."/>
            <person name="Bertsch J."/>
            <person name="Schuchmann K."/>
            <person name="Voigt B."/>
            <person name="Hecker M."/>
            <person name="Daniel R."/>
            <person name="Thauer R.K."/>
            <person name="Gottschalk G."/>
            <person name="Muller V."/>
        </authorList>
    </citation>
    <scope>NUCLEOTIDE SEQUENCE [LARGE SCALE GENOMIC DNA]</scope>
    <source>
        <strain evidence="5">ATCC 29683 / DSM 1030 / JCM 2381 / KCTC 1655 / WB1</strain>
    </source>
</reference>